<evidence type="ECO:0000313" key="2">
    <source>
        <dbReference type="Proteomes" id="UP000267945"/>
    </source>
</evidence>
<protein>
    <recommendedName>
        <fullName evidence="3">Glycosyltransferase</fullName>
    </recommendedName>
</protein>
<dbReference type="GeneID" id="99757321"/>
<dbReference type="RefSeq" id="WP_107805702.1">
    <property type="nucleotide sequence ID" value="NZ_CP019581.1"/>
</dbReference>
<dbReference type="SUPFAM" id="SSF53448">
    <property type="entry name" value="Nucleotide-diphospho-sugar transferases"/>
    <property type="match status" value="1"/>
</dbReference>
<accession>A0A3Q8SQ47</accession>
<proteinExistence type="predicted"/>
<evidence type="ECO:0000313" key="1">
    <source>
        <dbReference type="EMBL" id="AZK91415.1"/>
    </source>
</evidence>
<reference evidence="1 2" key="1">
    <citation type="submission" date="2017-02" db="EMBL/GenBank/DDBJ databases">
        <title>Complete genome sequence of Lactobacillus helveticus.</title>
        <authorList>
            <person name="Kim J.F."/>
            <person name="Chung Y."/>
            <person name="Kwak M."/>
        </authorList>
    </citation>
    <scope>NUCLEOTIDE SEQUENCE [LARGE SCALE GENOMIC DNA]</scope>
    <source>
        <strain evidence="1 2">LH5</strain>
    </source>
</reference>
<dbReference type="Proteomes" id="UP000267945">
    <property type="component" value="Chromosome"/>
</dbReference>
<sequence length="180" mass="21254">MPRIGQLCYIFKDRNLRVKWDISSGVKKTNFCITSSALVNLKAWKEVGGFDESLFIDAVDNDFCAALMRKGYFNYQINFVGFIQEIGHATKHHFIYKDVYTLNHSAFCRYYIARNNMLIARRYGAETNSVLRELMYRCREIIIIILFKKNKMAKLNNYFRGIIDGMTKNTVRRNYLKNLR</sequence>
<dbReference type="EMBL" id="CP019581">
    <property type="protein sequence ID" value="AZK91415.1"/>
    <property type="molecule type" value="Genomic_DNA"/>
</dbReference>
<dbReference type="InterPro" id="IPR029044">
    <property type="entry name" value="Nucleotide-diphossugar_trans"/>
</dbReference>
<gene>
    <name evidence="1" type="ORF">LH5_01173</name>
</gene>
<name>A0A3Q8SQ47_LACHE</name>
<dbReference type="Gene3D" id="3.90.550.10">
    <property type="entry name" value="Spore Coat Polysaccharide Biosynthesis Protein SpsA, Chain A"/>
    <property type="match status" value="1"/>
</dbReference>
<dbReference type="AlphaFoldDB" id="A0A3Q8SQ47"/>
<evidence type="ECO:0008006" key="3">
    <source>
        <dbReference type="Google" id="ProtNLM"/>
    </source>
</evidence>
<organism evidence="1 2">
    <name type="scientific">Lactobacillus helveticus</name>
    <name type="common">Lactobacillus suntoryeus</name>
    <dbReference type="NCBI Taxonomy" id="1587"/>
    <lineage>
        <taxon>Bacteria</taxon>
        <taxon>Bacillati</taxon>
        <taxon>Bacillota</taxon>
        <taxon>Bacilli</taxon>
        <taxon>Lactobacillales</taxon>
        <taxon>Lactobacillaceae</taxon>
        <taxon>Lactobacillus</taxon>
    </lineage>
</organism>